<organism evidence="2 3">
    <name type="scientific">Trichodelitschia bisporula</name>
    <dbReference type="NCBI Taxonomy" id="703511"/>
    <lineage>
        <taxon>Eukaryota</taxon>
        <taxon>Fungi</taxon>
        <taxon>Dikarya</taxon>
        <taxon>Ascomycota</taxon>
        <taxon>Pezizomycotina</taxon>
        <taxon>Dothideomycetes</taxon>
        <taxon>Dothideomycetes incertae sedis</taxon>
        <taxon>Phaeotrichales</taxon>
        <taxon>Phaeotrichaceae</taxon>
        <taxon>Trichodelitschia</taxon>
    </lineage>
</organism>
<evidence type="ECO:0000256" key="1">
    <source>
        <dbReference type="SAM" id="SignalP"/>
    </source>
</evidence>
<keyword evidence="3" id="KW-1185">Reference proteome</keyword>
<dbReference type="AlphaFoldDB" id="A0A6G1I0E6"/>
<dbReference type="EMBL" id="ML996693">
    <property type="protein sequence ID" value="KAF2401455.1"/>
    <property type="molecule type" value="Genomic_DNA"/>
</dbReference>
<reference evidence="2" key="1">
    <citation type="journal article" date="2020" name="Stud. Mycol.">
        <title>101 Dothideomycetes genomes: a test case for predicting lifestyles and emergence of pathogens.</title>
        <authorList>
            <person name="Haridas S."/>
            <person name="Albert R."/>
            <person name="Binder M."/>
            <person name="Bloem J."/>
            <person name="Labutti K."/>
            <person name="Salamov A."/>
            <person name="Andreopoulos B."/>
            <person name="Baker S."/>
            <person name="Barry K."/>
            <person name="Bills G."/>
            <person name="Bluhm B."/>
            <person name="Cannon C."/>
            <person name="Castanera R."/>
            <person name="Culley D."/>
            <person name="Daum C."/>
            <person name="Ezra D."/>
            <person name="Gonzalez J."/>
            <person name="Henrissat B."/>
            <person name="Kuo A."/>
            <person name="Liang C."/>
            <person name="Lipzen A."/>
            <person name="Lutzoni F."/>
            <person name="Magnuson J."/>
            <person name="Mondo S."/>
            <person name="Nolan M."/>
            <person name="Ohm R."/>
            <person name="Pangilinan J."/>
            <person name="Park H.-J."/>
            <person name="Ramirez L."/>
            <person name="Alfaro M."/>
            <person name="Sun H."/>
            <person name="Tritt A."/>
            <person name="Yoshinaga Y."/>
            <person name="Zwiers L.-H."/>
            <person name="Turgeon B."/>
            <person name="Goodwin S."/>
            <person name="Spatafora J."/>
            <person name="Crous P."/>
            <person name="Grigoriev I."/>
        </authorList>
    </citation>
    <scope>NUCLEOTIDE SEQUENCE</scope>
    <source>
        <strain evidence="2">CBS 262.69</strain>
    </source>
</reference>
<keyword evidence="1" id="KW-0732">Signal</keyword>
<gene>
    <name evidence="2" type="ORF">EJ06DRAFT_392989</name>
</gene>
<feature type="chain" id="PRO_5026040917" description="Secreted protein" evidence="1">
    <location>
        <begin position="23"/>
        <end position="82"/>
    </location>
</feature>
<protein>
    <recommendedName>
        <fullName evidence="4">Secreted protein</fullName>
    </recommendedName>
</protein>
<feature type="signal peptide" evidence="1">
    <location>
        <begin position="1"/>
        <end position="22"/>
    </location>
</feature>
<dbReference type="Proteomes" id="UP000799640">
    <property type="component" value="Unassembled WGS sequence"/>
</dbReference>
<sequence>MSARRFLYFTLYFCSWAGSARGVRGVLFLLDAFPFLVGENGVGRLGGLVSRVRREALCVGWKLGCGNAPKGYIAMQGVECEC</sequence>
<name>A0A6G1I0E6_9PEZI</name>
<evidence type="ECO:0008006" key="4">
    <source>
        <dbReference type="Google" id="ProtNLM"/>
    </source>
</evidence>
<accession>A0A6G1I0E6</accession>
<evidence type="ECO:0000313" key="2">
    <source>
        <dbReference type="EMBL" id="KAF2401455.1"/>
    </source>
</evidence>
<evidence type="ECO:0000313" key="3">
    <source>
        <dbReference type="Proteomes" id="UP000799640"/>
    </source>
</evidence>
<proteinExistence type="predicted"/>